<dbReference type="InterPro" id="IPR003593">
    <property type="entry name" value="AAA+_ATPase"/>
</dbReference>
<dbReference type="CDD" id="cd19481">
    <property type="entry name" value="RecA-like_protease"/>
    <property type="match status" value="1"/>
</dbReference>
<sequence>MPSRTPKSRAAPTAHALPARSDLVSPHQLLATEIDLFLRIFEGDDSGDASALMQTQMGGENRLQRLARAFDLSEFESAVLALCVACELFPLRFRRVAAAALGFADELGMGTLTPHLALLWLGGLDGASPQTFLPQSPLLRWGLVDTRTGLTFDQSLRGLSIPAGVLAYLQGHDAPDPALDGVAQLIPASLVGQVALSDSQEGLVGQLQGFLDGDPVGRAGLLYGPDASARQEVARRALGGLKAGVLVVNLAGLNPPVKEGHPDERGARLRALARDSRLKGVAVLLDATGDTEEGVMGNLVAAAMDAAEGPVVVVCEDALPLQVTRAVLPLEVQKPGVQEQRALWASALGLPDPQLAALQRLTDQFHLDAARIGSLAREVRADLPGNAGYAARLERAWTACRVAGRRRIGGLAQRVSTGATWDDVILADSDLAVLRQIVAHVQHRAAVNDLLGVPTGGRGRAVAALFSGPSGTGKTLSAEVVANALKLDLYRIDLSGMVSKYIGETEKNLKLVFDAADDGGAVLLFDEADALFGKRSEVKDAHDRYANIQVNYLLQRLEAFSGVAILTTNLESSMDIAFMRRLQFVLPFRAPQAQERERLWRQVFPDSVDVGALDFGELAQVALAGGSIRNVAVNALYLAVSRGEGLGMELMREALQLEFRKTGRLNLGRANSSGLQPSGDLQNTSSELNLRGRA</sequence>
<dbReference type="Pfam" id="PF00004">
    <property type="entry name" value="AAA"/>
    <property type="match status" value="1"/>
</dbReference>
<feature type="region of interest" description="Disordered" evidence="1">
    <location>
        <begin position="670"/>
        <end position="694"/>
    </location>
</feature>
<dbReference type="InterPro" id="IPR027417">
    <property type="entry name" value="P-loop_NTPase"/>
</dbReference>
<reference evidence="3 4" key="1">
    <citation type="submission" date="2024-09" db="EMBL/GenBank/DDBJ databases">
        <authorList>
            <person name="Sun Q."/>
            <person name="Mori K."/>
        </authorList>
    </citation>
    <scope>NUCLEOTIDE SEQUENCE [LARGE SCALE GENOMIC DNA]</scope>
    <source>
        <strain evidence="3 4">JCM 13503</strain>
    </source>
</reference>
<dbReference type="GO" id="GO:0005524">
    <property type="term" value="F:ATP binding"/>
    <property type="evidence" value="ECO:0007669"/>
    <property type="project" value="UniProtKB-KW"/>
</dbReference>
<dbReference type="EMBL" id="JBHLYR010000006">
    <property type="protein sequence ID" value="MFB9990548.1"/>
    <property type="molecule type" value="Genomic_DNA"/>
</dbReference>
<proteinExistence type="predicted"/>
<evidence type="ECO:0000313" key="4">
    <source>
        <dbReference type="Proteomes" id="UP001589733"/>
    </source>
</evidence>
<evidence type="ECO:0000256" key="1">
    <source>
        <dbReference type="SAM" id="MobiDB-lite"/>
    </source>
</evidence>
<gene>
    <name evidence="3" type="ORF">ACFFLM_00915</name>
</gene>
<dbReference type="RefSeq" id="WP_380004579.1">
    <property type="nucleotide sequence ID" value="NZ_JBHLYR010000006.1"/>
</dbReference>
<dbReference type="PANTHER" id="PTHR46411:SF3">
    <property type="entry name" value="AAA+ ATPASE DOMAIN-CONTAINING PROTEIN"/>
    <property type="match status" value="1"/>
</dbReference>
<dbReference type="Pfam" id="PF22977">
    <property type="entry name" value="WHD"/>
    <property type="match status" value="1"/>
</dbReference>
<keyword evidence="3" id="KW-0067">ATP-binding</keyword>
<name>A0ABV6AWK6_9DEIO</name>
<dbReference type="Proteomes" id="UP001589733">
    <property type="component" value="Unassembled WGS sequence"/>
</dbReference>
<dbReference type="PANTHER" id="PTHR46411">
    <property type="entry name" value="FAMILY ATPASE, PUTATIVE-RELATED"/>
    <property type="match status" value="1"/>
</dbReference>
<organism evidence="3 4">
    <name type="scientific">Deinococcus oregonensis</name>
    <dbReference type="NCBI Taxonomy" id="1805970"/>
    <lineage>
        <taxon>Bacteria</taxon>
        <taxon>Thermotogati</taxon>
        <taxon>Deinococcota</taxon>
        <taxon>Deinococci</taxon>
        <taxon>Deinococcales</taxon>
        <taxon>Deinococcaceae</taxon>
        <taxon>Deinococcus</taxon>
    </lineage>
</organism>
<feature type="domain" description="AAA+ ATPase" evidence="2">
    <location>
        <begin position="460"/>
        <end position="588"/>
    </location>
</feature>
<dbReference type="Gene3D" id="3.40.50.300">
    <property type="entry name" value="P-loop containing nucleotide triphosphate hydrolases"/>
    <property type="match status" value="1"/>
</dbReference>
<dbReference type="SUPFAM" id="SSF52540">
    <property type="entry name" value="P-loop containing nucleoside triphosphate hydrolases"/>
    <property type="match status" value="1"/>
</dbReference>
<evidence type="ECO:0000259" key="2">
    <source>
        <dbReference type="SMART" id="SM00382"/>
    </source>
</evidence>
<keyword evidence="3" id="KW-0547">Nucleotide-binding</keyword>
<keyword evidence="4" id="KW-1185">Reference proteome</keyword>
<dbReference type="SMART" id="SM00382">
    <property type="entry name" value="AAA"/>
    <property type="match status" value="1"/>
</dbReference>
<feature type="compositionally biased region" description="Polar residues" evidence="1">
    <location>
        <begin position="670"/>
        <end position="688"/>
    </location>
</feature>
<evidence type="ECO:0000313" key="3">
    <source>
        <dbReference type="EMBL" id="MFB9990548.1"/>
    </source>
</evidence>
<accession>A0ABV6AWK6</accession>
<comment type="caution">
    <text evidence="3">The sequence shown here is derived from an EMBL/GenBank/DDBJ whole genome shotgun (WGS) entry which is preliminary data.</text>
</comment>
<dbReference type="InterPro" id="IPR003959">
    <property type="entry name" value="ATPase_AAA_core"/>
</dbReference>
<dbReference type="InterPro" id="IPR054472">
    <property type="entry name" value="WHD"/>
</dbReference>
<protein>
    <submittedName>
        <fullName evidence="3">ATP-binding protein</fullName>
    </submittedName>
</protein>